<comment type="caution">
    <text evidence="1">The sequence shown here is derived from an EMBL/GenBank/DDBJ whole genome shotgun (WGS) entry which is preliminary data.</text>
</comment>
<protein>
    <submittedName>
        <fullName evidence="1">Uncharacterized protein</fullName>
    </submittedName>
</protein>
<dbReference type="OrthoDB" id="8282842at2"/>
<evidence type="ECO:0000313" key="2">
    <source>
        <dbReference type="Proteomes" id="UP000315434"/>
    </source>
</evidence>
<name>A0A546XID1_RHIRH</name>
<dbReference type="EMBL" id="SGNY01000003">
    <property type="protein sequence ID" value="TRB00448.1"/>
    <property type="molecule type" value="Genomic_DNA"/>
</dbReference>
<reference evidence="1 2" key="1">
    <citation type="journal article" date="2019" name="Appl. Microbiol. Biotechnol.">
        <title>Differential efficiency of wild type rhizogenic strains for rol gene transformation of plants.</title>
        <authorList>
            <person name="Desmet S."/>
            <person name="De Keyser E."/>
            <person name="Van Vaerenbergh J."/>
            <person name="Baeyen S."/>
            <person name="Van Huylenbroeck J."/>
            <person name="Geelen D."/>
            <person name="Dhooghe E."/>
        </authorList>
    </citation>
    <scope>NUCLEOTIDE SEQUENCE [LARGE SCALE GENOMIC DNA]</scope>
    <source>
        <strain evidence="1 2">GBBC3284</strain>
    </source>
</reference>
<accession>A0A546XID1</accession>
<proteinExistence type="predicted"/>
<gene>
    <name evidence="1" type="ORF">EXN68_12080</name>
</gene>
<dbReference type="AlphaFoldDB" id="A0A546XID1"/>
<sequence>MNKLVDPARARELKAVDRLRYLSARMDGDVWAFEPRGNNIAVIVRRSTGDEALICTLHADALPDERDLICGAAENLAFLLGLIGRASEAVRNLKKQVEAQQAAAVRKKYAAQAAMLLSDRTFQRFLEIKGAGGPVRDKAQADTRLKSILAISSKKEIDNDPRAQAAFLHFRKDFEAWKRGGSR</sequence>
<dbReference type="RefSeq" id="WP_142841008.1">
    <property type="nucleotide sequence ID" value="NZ_SGNY01000003.1"/>
</dbReference>
<evidence type="ECO:0000313" key="1">
    <source>
        <dbReference type="EMBL" id="TRB00448.1"/>
    </source>
</evidence>
<dbReference type="Proteomes" id="UP000315434">
    <property type="component" value="Unassembled WGS sequence"/>
</dbReference>
<organism evidence="1 2">
    <name type="scientific">Rhizobium rhizogenes</name>
    <name type="common">Agrobacterium rhizogenes</name>
    <dbReference type="NCBI Taxonomy" id="359"/>
    <lineage>
        <taxon>Bacteria</taxon>
        <taxon>Pseudomonadati</taxon>
        <taxon>Pseudomonadota</taxon>
        <taxon>Alphaproteobacteria</taxon>
        <taxon>Hyphomicrobiales</taxon>
        <taxon>Rhizobiaceae</taxon>
        <taxon>Rhizobium/Agrobacterium group</taxon>
        <taxon>Rhizobium</taxon>
    </lineage>
</organism>